<dbReference type="Pfam" id="PF05226">
    <property type="entry name" value="CHASE2"/>
    <property type="match status" value="1"/>
</dbReference>
<evidence type="ECO:0000256" key="6">
    <source>
        <dbReference type="ARBA" id="ARBA00023136"/>
    </source>
</evidence>
<dbReference type="InterPro" id="IPR029787">
    <property type="entry name" value="Nucleotide_cyclase"/>
</dbReference>
<keyword evidence="6 7" id="KW-0472">Membrane</keyword>
<evidence type="ECO:0000256" key="1">
    <source>
        <dbReference type="ARBA" id="ARBA00004196"/>
    </source>
</evidence>
<proteinExistence type="inferred from homology"/>
<dbReference type="FunFam" id="3.30.70.1230:FF:000016">
    <property type="entry name" value="Adenylate/guanylate cyclase domain-containing protein"/>
    <property type="match status" value="1"/>
</dbReference>
<evidence type="ECO:0000256" key="2">
    <source>
        <dbReference type="ARBA" id="ARBA00005381"/>
    </source>
</evidence>
<organism evidence="9 10">
    <name type="scientific">Candidatus Harrisonbacteria bacterium CG10_big_fil_rev_8_21_14_0_10_42_17</name>
    <dbReference type="NCBI Taxonomy" id="1974584"/>
    <lineage>
        <taxon>Bacteria</taxon>
        <taxon>Candidatus Harrisoniibacteriota</taxon>
    </lineage>
</organism>
<sequence length="645" mass="72046">MERFTKRKSKLLIPLSIAALTILLFLGGFFGTASDKLTDLLFTNTELASDIVIVAIDDESIQQIGQWPWERNVFAQLITALDTASVIGIDVNFKEPSQRGIADDQALASAIRNSNAPVVLSTDLQENGETRGPLQELKQAAEVGFTNILTSPDAIVRNMIVEKNGVPNFGFQIKKTQKPEKEDELKNIFRKTPRIYFYGQKETFPIISTYAILEGTIPKAFIQNKIILIGATAPDLQDFHKTSVGIMSGIELQANIIQTLEDENLLRENKALNVASIILLTLIAAGITLSLKKFLPLLLTLVGVLVAYNLVAFIGFNVRTILDLLYPNSAFILTAGATIAAQYITTKKEKQFIQSSFSRYLAPQVIDELVEDPGKLTLGGERKKLTILFSDIRGFTSISEKMSPEELTHFLNHYLTNMTMIVLKRNGLVDKFIGDAIMALWGTPLANKKQARDGVQAALEMIESLEKFNNEPEHKDQPDIKIGIGLHTGDAIVGNMGSETRFDYTAMGDNINLASRIEGLNKPYGTQIIVSEALLNELTEEDKRELNITAREIDQVQVKGKKNGVKIFEIVPWTKCEEVEKIMQHFHEAREYYYRGAWDKALTTLEVILKINPEDGPSLLMKARIEELKQNPPENWEGVFTMKTK</sequence>
<feature type="transmembrane region" description="Helical" evidence="7">
    <location>
        <begin position="298"/>
        <end position="318"/>
    </location>
</feature>
<keyword evidence="5 7" id="KW-1133">Transmembrane helix</keyword>
<evidence type="ECO:0000256" key="5">
    <source>
        <dbReference type="ARBA" id="ARBA00022989"/>
    </source>
</evidence>
<comment type="similarity">
    <text evidence="2">Belongs to the adenylyl cyclase class-3 family.</text>
</comment>
<dbReference type="CDD" id="cd07302">
    <property type="entry name" value="CHD"/>
    <property type="match status" value="1"/>
</dbReference>
<dbReference type="SMART" id="SM00044">
    <property type="entry name" value="CYCc"/>
    <property type="match status" value="1"/>
</dbReference>
<evidence type="ECO:0000313" key="10">
    <source>
        <dbReference type="Proteomes" id="UP000228635"/>
    </source>
</evidence>
<comment type="caution">
    <text evidence="9">The sequence shown here is derived from an EMBL/GenBank/DDBJ whole genome shotgun (WGS) entry which is preliminary data.</text>
</comment>
<dbReference type="SUPFAM" id="SSF55073">
    <property type="entry name" value="Nucleotide cyclase"/>
    <property type="match status" value="1"/>
</dbReference>
<dbReference type="PANTHER" id="PTHR43081">
    <property type="entry name" value="ADENYLATE CYCLASE, TERMINAL-DIFFERENTIATION SPECIFIC-RELATED"/>
    <property type="match status" value="1"/>
</dbReference>
<evidence type="ECO:0000256" key="3">
    <source>
        <dbReference type="ARBA" id="ARBA00022475"/>
    </source>
</evidence>
<dbReference type="PANTHER" id="PTHR43081:SF1">
    <property type="entry name" value="ADENYLATE CYCLASE, TERMINAL-DIFFERENTIATION SPECIFIC"/>
    <property type="match status" value="1"/>
</dbReference>
<dbReference type="EMBL" id="PFBA01000008">
    <property type="protein sequence ID" value="PIT92796.1"/>
    <property type="molecule type" value="Genomic_DNA"/>
</dbReference>
<dbReference type="Pfam" id="PF00211">
    <property type="entry name" value="Guanylate_cyc"/>
    <property type="match status" value="1"/>
</dbReference>
<protein>
    <recommendedName>
        <fullName evidence="8">Guanylate cyclase domain-containing protein</fullName>
    </recommendedName>
</protein>
<evidence type="ECO:0000256" key="7">
    <source>
        <dbReference type="SAM" id="Phobius"/>
    </source>
</evidence>
<evidence type="ECO:0000256" key="4">
    <source>
        <dbReference type="ARBA" id="ARBA00022692"/>
    </source>
</evidence>
<feature type="transmembrane region" description="Helical" evidence="7">
    <location>
        <begin position="324"/>
        <end position="344"/>
    </location>
</feature>
<dbReference type="InterPro" id="IPR001054">
    <property type="entry name" value="A/G_cyclase"/>
</dbReference>
<feature type="domain" description="Guanylate cyclase" evidence="8">
    <location>
        <begin position="386"/>
        <end position="518"/>
    </location>
</feature>
<evidence type="ECO:0000259" key="8">
    <source>
        <dbReference type="PROSITE" id="PS50125"/>
    </source>
</evidence>
<dbReference type="AlphaFoldDB" id="A0A2M6WJ51"/>
<reference evidence="10" key="1">
    <citation type="submission" date="2017-09" db="EMBL/GenBank/DDBJ databases">
        <title>Depth-based differentiation of microbial function through sediment-hosted aquifers and enrichment of novel symbionts in the deep terrestrial subsurface.</title>
        <authorList>
            <person name="Probst A.J."/>
            <person name="Ladd B."/>
            <person name="Jarett J.K."/>
            <person name="Geller-Mcgrath D.E."/>
            <person name="Sieber C.M.K."/>
            <person name="Emerson J.B."/>
            <person name="Anantharaman K."/>
            <person name="Thomas B.C."/>
            <person name="Malmstrom R."/>
            <person name="Stieglmeier M."/>
            <person name="Klingl A."/>
            <person name="Woyke T."/>
            <person name="Ryan C.M."/>
            <person name="Banfield J.F."/>
        </authorList>
    </citation>
    <scope>NUCLEOTIDE SEQUENCE [LARGE SCALE GENOMIC DNA]</scope>
</reference>
<dbReference type="Proteomes" id="UP000228635">
    <property type="component" value="Unassembled WGS sequence"/>
</dbReference>
<evidence type="ECO:0000313" key="9">
    <source>
        <dbReference type="EMBL" id="PIT92796.1"/>
    </source>
</evidence>
<dbReference type="InterPro" id="IPR007890">
    <property type="entry name" value="CHASE2"/>
</dbReference>
<name>A0A2M6WJ51_9BACT</name>
<dbReference type="InterPro" id="IPR050697">
    <property type="entry name" value="Adenylyl/Guanylyl_Cyclase_3/4"/>
</dbReference>
<dbReference type="GO" id="GO:0030313">
    <property type="term" value="C:cell envelope"/>
    <property type="evidence" value="ECO:0007669"/>
    <property type="project" value="UniProtKB-SubCell"/>
</dbReference>
<dbReference type="GO" id="GO:0006171">
    <property type="term" value="P:cAMP biosynthetic process"/>
    <property type="evidence" value="ECO:0007669"/>
    <property type="project" value="TreeGrafter"/>
</dbReference>
<dbReference type="GO" id="GO:0004016">
    <property type="term" value="F:adenylate cyclase activity"/>
    <property type="evidence" value="ECO:0007669"/>
    <property type="project" value="UniProtKB-ARBA"/>
</dbReference>
<dbReference type="Gene3D" id="3.30.70.1230">
    <property type="entry name" value="Nucleotide cyclase"/>
    <property type="match status" value="1"/>
</dbReference>
<accession>A0A2M6WJ51</accession>
<keyword evidence="3" id="KW-1003">Cell membrane</keyword>
<dbReference type="GO" id="GO:0035556">
    <property type="term" value="P:intracellular signal transduction"/>
    <property type="evidence" value="ECO:0007669"/>
    <property type="project" value="InterPro"/>
</dbReference>
<dbReference type="PROSITE" id="PS50125">
    <property type="entry name" value="GUANYLATE_CYCLASE_2"/>
    <property type="match status" value="1"/>
</dbReference>
<dbReference type="SMART" id="SM01080">
    <property type="entry name" value="CHASE2"/>
    <property type="match status" value="1"/>
</dbReference>
<gene>
    <name evidence="9" type="ORF">COU08_00510</name>
</gene>
<keyword evidence="4 7" id="KW-0812">Transmembrane</keyword>
<comment type="subcellular location">
    <subcellularLocation>
        <location evidence="1">Cell envelope</location>
    </subcellularLocation>
</comment>